<evidence type="ECO:0000313" key="2">
    <source>
        <dbReference type="Proteomes" id="UP000501891"/>
    </source>
</evidence>
<proteinExistence type="predicted"/>
<dbReference type="EMBL" id="CP051775">
    <property type="protein sequence ID" value="QJE74917.1"/>
    <property type="molecule type" value="Genomic_DNA"/>
</dbReference>
<protein>
    <submittedName>
        <fullName evidence="1">Uncharacterized protein</fullName>
    </submittedName>
</protein>
<accession>A0A858RC42</accession>
<evidence type="ECO:0000313" key="1">
    <source>
        <dbReference type="EMBL" id="QJE74917.1"/>
    </source>
</evidence>
<reference evidence="1" key="1">
    <citation type="submission" date="2020-04" db="EMBL/GenBank/DDBJ databases">
        <title>A desert anoxygenic phototrophic bacterium fixes CO2 using RubisCO under aerobic conditions.</title>
        <authorList>
            <person name="Tang K."/>
        </authorList>
    </citation>
    <scope>NUCLEOTIDE SEQUENCE [LARGE SCALE GENOMIC DNA]</scope>
    <source>
        <strain evidence="1">MIMtkB3</strain>
    </source>
</reference>
<organism evidence="1 2">
    <name type="scientific">Aerophototrophica crusticola</name>
    <dbReference type="NCBI Taxonomy" id="1709002"/>
    <lineage>
        <taxon>Bacteria</taxon>
        <taxon>Pseudomonadati</taxon>
        <taxon>Pseudomonadota</taxon>
        <taxon>Alphaproteobacteria</taxon>
        <taxon>Rhodospirillales</taxon>
        <taxon>Rhodospirillaceae</taxon>
        <taxon>Aerophototrophica</taxon>
    </lineage>
</organism>
<sequence length="105" mass="11151">MEARARRPSAQTGVASRTYPCLVDIENTGDSLHAHVDLSGVEVGPGDTVLVHGAPTRVAFGEKGTWRCTATVVKAGRFGRAWTKLTAYLGLTELYEVSFSPGSVS</sequence>
<name>A0A858RC42_9PROT</name>
<dbReference type="KEGG" id="acru:HHL28_15270"/>
<keyword evidence="2" id="KW-1185">Reference proteome</keyword>
<dbReference type="Proteomes" id="UP000501891">
    <property type="component" value="Chromosome"/>
</dbReference>
<dbReference type="AlphaFoldDB" id="A0A858RC42"/>
<gene>
    <name evidence="1" type="ORF">HHL28_15270</name>
</gene>